<evidence type="ECO:0000256" key="3">
    <source>
        <dbReference type="ARBA" id="ARBA00022514"/>
    </source>
</evidence>
<dbReference type="Ensembl" id="ENSPMET00000019783.1">
    <property type="protein sequence ID" value="ENSPMEP00000029056.1"/>
    <property type="gene ID" value="ENSPMEG00000014561.1"/>
</dbReference>
<feature type="transmembrane region" description="Helical" evidence="8">
    <location>
        <begin position="30"/>
        <end position="49"/>
    </location>
</feature>
<comment type="subcellular location">
    <subcellularLocation>
        <location evidence="1 7">Secreted</location>
    </subcellularLocation>
</comment>
<evidence type="ECO:0000256" key="6">
    <source>
        <dbReference type="PIRSR" id="PIRSR620443-51"/>
    </source>
</evidence>
<dbReference type="STRING" id="48701.ENSPMEP00000029056"/>
<evidence type="ECO:0000256" key="8">
    <source>
        <dbReference type="SAM" id="Phobius"/>
    </source>
</evidence>
<dbReference type="Gene3D" id="1.20.1250.10">
    <property type="match status" value="1"/>
</dbReference>
<feature type="disulfide bond" evidence="6">
    <location>
        <begin position="62"/>
        <end position="154"/>
    </location>
</feature>
<evidence type="ECO:0000256" key="4">
    <source>
        <dbReference type="ARBA" id="ARBA00022525"/>
    </source>
</evidence>
<accession>A0A3B3YNU8</accession>
<dbReference type="InterPro" id="IPR020423">
    <property type="entry name" value="IL-10_CS"/>
</dbReference>
<protein>
    <recommendedName>
        <fullName evidence="7">Interleukin family protein</fullName>
    </recommendedName>
</protein>
<organism evidence="9 10">
    <name type="scientific">Poecilia mexicana</name>
    <dbReference type="NCBI Taxonomy" id="48701"/>
    <lineage>
        <taxon>Eukaryota</taxon>
        <taxon>Metazoa</taxon>
        <taxon>Chordata</taxon>
        <taxon>Craniata</taxon>
        <taxon>Vertebrata</taxon>
        <taxon>Euteleostomi</taxon>
        <taxon>Actinopterygii</taxon>
        <taxon>Neopterygii</taxon>
        <taxon>Teleostei</taxon>
        <taxon>Neoteleostei</taxon>
        <taxon>Acanthomorphata</taxon>
        <taxon>Ovalentaria</taxon>
        <taxon>Atherinomorphae</taxon>
        <taxon>Cyprinodontiformes</taxon>
        <taxon>Poeciliidae</taxon>
        <taxon>Poeciliinae</taxon>
        <taxon>Poecilia</taxon>
    </lineage>
</organism>
<feature type="disulfide bond" evidence="6">
    <location>
        <begin position="108"/>
        <end position="156"/>
    </location>
</feature>
<dbReference type="CTD" id="100004224"/>
<evidence type="ECO:0000313" key="10">
    <source>
        <dbReference type="Proteomes" id="UP000261480"/>
    </source>
</evidence>
<comment type="similarity">
    <text evidence="2 7">Belongs to the IL-10 family.</text>
</comment>
<dbReference type="InterPro" id="IPR020443">
    <property type="entry name" value="IL-10/19/20/24/26"/>
</dbReference>
<dbReference type="PANTHER" id="PTHR48482">
    <property type="entry name" value="INTERLEUKIN-19-RELATED"/>
    <property type="match status" value="1"/>
</dbReference>
<keyword evidence="3 7" id="KW-0202">Cytokine</keyword>
<evidence type="ECO:0000313" key="9">
    <source>
        <dbReference type="Ensembl" id="ENSPMEP00000029056.1"/>
    </source>
</evidence>
<keyword evidence="8" id="KW-0812">Transmembrane</keyword>
<reference evidence="9" key="1">
    <citation type="submission" date="2025-08" db="UniProtKB">
        <authorList>
            <consortium name="Ensembl"/>
        </authorList>
    </citation>
    <scope>IDENTIFICATION</scope>
</reference>
<keyword evidence="6" id="KW-1015">Disulfide bond</keyword>
<keyword evidence="8" id="KW-0472">Membrane</keyword>
<dbReference type="GO" id="GO:0005125">
    <property type="term" value="F:cytokine activity"/>
    <property type="evidence" value="ECO:0007669"/>
    <property type="project" value="UniProtKB-UniRule"/>
</dbReference>
<keyword evidence="5" id="KW-0732">Signal</keyword>
<dbReference type="SUPFAM" id="SSF47266">
    <property type="entry name" value="4-helical cytokines"/>
    <property type="match status" value="1"/>
</dbReference>
<sequence length="203" mass="22372">MEAQRHTSSPGLILSGNTQLHLQATTVMKMLLSSSVCAVLLLLLLGFLNGPAESRTLHMDGCSANVHLHELHQYFSEIKSDAISADGEIGVKLLDASLMKNVQEGQTCCFVRLLLRFYVERVFGNYESSQPSQQRCSSALANAFVSIRREMHKCHCHCGEETQRTIDLVLANFDKLQIQQAAQKAVGELGTVLDWLEGLGSKP</sequence>
<name>A0A3B3YNU8_9TELE</name>
<dbReference type="GO" id="GO:0005615">
    <property type="term" value="C:extracellular space"/>
    <property type="evidence" value="ECO:0007669"/>
    <property type="project" value="UniProtKB-UniRule"/>
</dbReference>
<dbReference type="Proteomes" id="UP000261480">
    <property type="component" value="Unplaced"/>
</dbReference>
<dbReference type="Pfam" id="PF00726">
    <property type="entry name" value="IL10"/>
    <property type="match status" value="1"/>
</dbReference>
<dbReference type="PROSITE" id="PS00520">
    <property type="entry name" value="INTERLEUKIN_10"/>
    <property type="match status" value="1"/>
</dbReference>
<dbReference type="InterPro" id="IPR009079">
    <property type="entry name" value="4_helix_cytokine-like_core"/>
</dbReference>
<keyword evidence="4 7" id="KW-0964">Secreted</keyword>
<dbReference type="RefSeq" id="XP_014868937.1">
    <property type="nucleotide sequence ID" value="XM_015013451.1"/>
</dbReference>
<evidence type="ECO:0000256" key="7">
    <source>
        <dbReference type="RuleBase" id="RU368043"/>
    </source>
</evidence>
<comment type="function">
    <text evidence="7">Immune regulatory cytokine.</text>
</comment>
<evidence type="ECO:0000256" key="5">
    <source>
        <dbReference type="ARBA" id="ARBA00022729"/>
    </source>
</evidence>
<keyword evidence="10" id="KW-1185">Reference proteome</keyword>
<feature type="disulfide bond" evidence="6">
    <location>
        <begin position="109"/>
        <end position="158"/>
    </location>
</feature>
<reference evidence="9" key="2">
    <citation type="submission" date="2025-09" db="UniProtKB">
        <authorList>
            <consortium name="Ensembl"/>
        </authorList>
    </citation>
    <scope>IDENTIFICATION</scope>
</reference>
<keyword evidence="8" id="KW-1133">Transmembrane helix</keyword>
<evidence type="ECO:0000256" key="1">
    <source>
        <dbReference type="ARBA" id="ARBA00004613"/>
    </source>
</evidence>
<dbReference type="GeneID" id="106933897"/>
<dbReference type="AlphaFoldDB" id="A0A3B3YNU8"/>
<dbReference type="PANTHER" id="PTHR48482:SF3">
    <property type="entry name" value="INTERLEUKIN-19"/>
    <property type="match status" value="1"/>
</dbReference>
<proteinExistence type="inferred from homology"/>
<evidence type="ECO:0000256" key="2">
    <source>
        <dbReference type="ARBA" id="ARBA00008813"/>
    </source>
</evidence>